<dbReference type="eggNOG" id="COG0496">
    <property type="taxonomic scope" value="Bacteria"/>
</dbReference>
<keyword evidence="6 9" id="KW-0479">Metal-binding</keyword>
<feature type="binding site" evidence="9">
    <location>
        <position position="91"/>
    </location>
    <ligand>
        <name>a divalent metal cation</name>
        <dbReference type="ChEBI" id="CHEBI:60240"/>
    </ligand>
</feature>
<dbReference type="PANTHER" id="PTHR30457">
    <property type="entry name" value="5'-NUCLEOTIDASE SURE"/>
    <property type="match status" value="1"/>
</dbReference>
<protein>
    <recommendedName>
        <fullName evidence="9">5'-nucleotidase SurE</fullName>
        <ecNumber evidence="9">3.1.3.5</ecNumber>
    </recommendedName>
    <alternativeName>
        <fullName evidence="9">Nucleoside 5'-monophosphate phosphohydrolase</fullName>
    </alternativeName>
</protein>
<dbReference type="NCBIfam" id="NF001489">
    <property type="entry name" value="PRK00346.1-3"/>
    <property type="match status" value="1"/>
</dbReference>
<feature type="binding site" evidence="9">
    <location>
        <position position="39"/>
    </location>
    <ligand>
        <name>a divalent metal cation</name>
        <dbReference type="ChEBI" id="CHEBI:60240"/>
    </ligand>
</feature>
<comment type="similarity">
    <text evidence="4 9">Belongs to the SurE nucleotidase family.</text>
</comment>
<dbReference type="HOGENOM" id="CLU_045192_1_2_4"/>
<evidence type="ECO:0000313" key="12">
    <source>
        <dbReference type="Proteomes" id="UP000011686"/>
    </source>
</evidence>
<evidence type="ECO:0000256" key="9">
    <source>
        <dbReference type="HAMAP-Rule" id="MF_00060"/>
    </source>
</evidence>
<dbReference type="Pfam" id="PF01975">
    <property type="entry name" value="SurE"/>
    <property type="match status" value="1"/>
</dbReference>
<comment type="function">
    <text evidence="9">Nucleotidase that shows phosphatase activity on nucleoside 5'-monophosphates.</text>
</comment>
<feature type="binding site" evidence="9">
    <location>
        <position position="9"/>
    </location>
    <ligand>
        <name>a divalent metal cation</name>
        <dbReference type="ChEBI" id="CHEBI:60240"/>
    </ligand>
</feature>
<name>M1M5Y2_9PROT</name>
<comment type="cofactor">
    <cofactor evidence="9">
        <name>a divalent metal cation</name>
        <dbReference type="ChEBI" id="CHEBI:60240"/>
    </cofactor>
    <text evidence="9">Binds 1 divalent metal cation per subunit.</text>
</comment>
<comment type="subcellular location">
    <subcellularLocation>
        <location evidence="3 9">Cytoplasm</location>
    </subcellularLocation>
</comment>
<keyword evidence="7 9" id="KW-0547">Nucleotide-binding</keyword>
<evidence type="ECO:0000256" key="1">
    <source>
        <dbReference type="ARBA" id="ARBA00000815"/>
    </source>
</evidence>
<comment type="catalytic activity">
    <reaction evidence="1 9">
        <text>a ribonucleoside 5'-phosphate + H2O = a ribonucleoside + phosphate</text>
        <dbReference type="Rhea" id="RHEA:12484"/>
        <dbReference type="ChEBI" id="CHEBI:15377"/>
        <dbReference type="ChEBI" id="CHEBI:18254"/>
        <dbReference type="ChEBI" id="CHEBI:43474"/>
        <dbReference type="ChEBI" id="CHEBI:58043"/>
        <dbReference type="EC" id="3.1.3.5"/>
    </reaction>
</comment>
<dbReference type="NCBIfam" id="NF001490">
    <property type="entry name" value="PRK00346.1-4"/>
    <property type="match status" value="1"/>
</dbReference>
<accession>M1M5Y2</accession>
<dbReference type="FunFam" id="3.40.1210.10:FF:000001">
    <property type="entry name" value="5'/3'-nucleotidase SurE"/>
    <property type="match status" value="1"/>
</dbReference>
<dbReference type="KEGG" id="kct:CDEE_0514"/>
<dbReference type="Gene3D" id="3.40.1210.10">
    <property type="entry name" value="Survival protein SurE-like phosphatase/nucleotidase"/>
    <property type="match status" value="1"/>
</dbReference>
<dbReference type="PATRIC" id="fig|1208918.3.peg.253"/>
<gene>
    <name evidence="9" type="primary">surE</name>
    <name evidence="11" type="ORF">CDEE_0514</name>
</gene>
<dbReference type="PANTHER" id="PTHR30457:SF12">
    <property type="entry name" value="5'_3'-NUCLEOTIDASE SURE"/>
    <property type="match status" value="1"/>
</dbReference>
<feature type="domain" description="Survival protein SurE-like phosphatase/nucleotidase" evidence="10">
    <location>
        <begin position="3"/>
        <end position="180"/>
    </location>
</feature>
<dbReference type="EC" id="3.1.3.5" evidence="9"/>
<proteinExistence type="inferred from homology"/>
<sequence>MRILLSNDDGYHAKGLKKLADSLQSIVDLQVVVPESNCSGVSNSLTLNRPLNVHINSDGFMILNGTPTDCVHLSLTGLLDKKPDLVISGINNGANMGNDVLYSGTVAAAREAYVLGVPAIAFSLVGKGWNHIDSAVRIASIFVKSYIDCGIDSLFLLNINIPDVSLSAIKGISVTKLGKRLPSKNMIKSYNPYGDPVYWIGQLGPSVDDIEGTDFHAISKNHISVTLLEIDSYVNADISFLKEWVSKIDI</sequence>
<dbReference type="EMBL" id="CP003804">
    <property type="protein sequence ID" value="AGF47555.1"/>
    <property type="molecule type" value="Genomic_DNA"/>
</dbReference>
<reference evidence="11 12" key="1">
    <citation type="journal article" date="2013" name="Genome Biol. Evol.">
        <title>Genome evolution and phylogenomic analysis of candidatus kinetoplastibacterium, the betaproteobacterial endosymbionts of strigomonas and angomonas.</title>
        <authorList>
            <person name="Alves J.M."/>
            <person name="Serrano M.G."/>
            <person name="Maia da Silva F."/>
            <person name="Voegtly L.J."/>
            <person name="Matveyev A.V."/>
            <person name="Teixeira M.M."/>
            <person name="Camargo E.P."/>
            <person name="Buck G.A."/>
        </authorList>
    </citation>
    <scope>NUCLEOTIDE SEQUENCE [LARGE SCALE GENOMIC DNA]</scope>
    <source>
        <strain evidence="11 12">TCC036E</strain>
    </source>
</reference>
<evidence type="ECO:0000256" key="2">
    <source>
        <dbReference type="ARBA" id="ARBA00001946"/>
    </source>
</evidence>
<evidence type="ECO:0000256" key="6">
    <source>
        <dbReference type="ARBA" id="ARBA00022723"/>
    </source>
</evidence>
<dbReference type="GO" id="GO:0008254">
    <property type="term" value="F:3'-nucleotidase activity"/>
    <property type="evidence" value="ECO:0007669"/>
    <property type="project" value="TreeGrafter"/>
</dbReference>
<dbReference type="GO" id="GO:0005737">
    <property type="term" value="C:cytoplasm"/>
    <property type="evidence" value="ECO:0007669"/>
    <property type="project" value="UniProtKB-SubCell"/>
</dbReference>
<keyword evidence="5 9" id="KW-0963">Cytoplasm</keyword>
<feature type="binding site" evidence="9">
    <location>
        <position position="8"/>
    </location>
    <ligand>
        <name>a divalent metal cation</name>
        <dbReference type="ChEBI" id="CHEBI:60240"/>
    </ligand>
</feature>
<dbReference type="InterPro" id="IPR036523">
    <property type="entry name" value="SurE-like_sf"/>
</dbReference>
<evidence type="ECO:0000313" key="11">
    <source>
        <dbReference type="EMBL" id="AGF47555.1"/>
    </source>
</evidence>
<dbReference type="SUPFAM" id="SSF64167">
    <property type="entry name" value="SurE-like"/>
    <property type="match status" value="1"/>
</dbReference>
<organism evidence="11 12">
    <name type="scientific">Candidatus Kinetoplastidibacterium crithidiae TCC036E</name>
    <dbReference type="NCBI Taxonomy" id="1208918"/>
    <lineage>
        <taxon>Bacteria</taxon>
        <taxon>Pseudomonadati</taxon>
        <taxon>Pseudomonadota</taxon>
        <taxon>Betaproteobacteria</taxon>
        <taxon>Candidatus Kinetoplastidibacterium</taxon>
    </lineage>
</organism>
<dbReference type="RefSeq" id="WP_015238611.1">
    <property type="nucleotide sequence ID" value="NC_020283.1"/>
</dbReference>
<evidence type="ECO:0000256" key="5">
    <source>
        <dbReference type="ARBA" id="ARBA00022490"/>
    </source>
</evidence>
<comment type="cofactor">
    <cofactor evidence="2">
        <name>Mg(2+)</name>
        <dbReference type="ChEBI" id="CHEBI:18420"/>
    </cofactor>
</comment>
<evidence type="ECO:0000259" key="10">
    <source>
        <dbReference type="Pfam" id="PF01975"/>
    </source>
</evidence>
<dbReference type="NCBIfam" id="TIGR00087">
    <property type="entry name" value="surE"/>
    <property type="match status" value="1"/>
</dbReference>
<dbReference type="GO" id="GO:0004309">
    <property type="term" value="F:exopolyphosphatase activity"/>
    <property type="evidence" value="ECO:0007669"/>
    <property type="project" value="TreeGrafter"/>
</dbReference>
<dbReference type="GO" id="GO:0000166">
    <property type="term" value="F:nucleotide binding"/>
    <property type="evidence" value="ECO:0007669"/>
    <property type="project" value="UniProtKB-KW"/>
</dbReference>
<keyword evidence="8 9" id="KW-0378">Hydrolase</keyword>
<evidence type="ECO:0000256" key="4">
    <source>
        <dbReference type="ARBA" id="ARBA00011062"/>
    </source>
</evidence>
<evidence type="ECO:0000256" key="3">
    <source>
        <dbReference type="ARBA" id="ARBA00004496"/>
    </source>
</evidence>
<dbReference type="GO" id="GO:0046872">
    <property type="term" value="F:metal ion binding"/>
    <property type="evidence" value="ECO:0007669"/>
    <property type="project" value="UniProtKB-UniRule"/>
</dbReference>
<dbReference type="InterPro" id="IPR002828">
    <property type="entry name" value="SurE-like_Pase/nucleotidase"/>
</dbReference>
<evidence type="ECO:0000256" key="7">
    <source>
        <dbReference type="ARBA" id="ARBA00022741"/>
    </source>
</evidence>
<dbReference type="STRING" id="1208918.CDEE_0514"/>
<dbReference type="AlphaFoldDB" id="M1M5Y2"/>
<dbReference type="InterPro" id="IPR030048">
    <property type="entry name" value="SurE"/>
</dbReference>
<evidence type="ECO:0000256" key="8">
    <source>
        <dbReference type="ARBA" id="ARBA00022801"/>
    </source>
</evidence>
<dbReference type="Proteomes" id="UP000011686">
    <property type="component" value="Chromosome"/>
</dbReference>
<dbReference type="HAMAP" id="MF_00060">
    <property type="entry name" value="SurE"/>
    <property type="match status" value="1"/>
</dbReference>
<dbReference type="GO" id="GO:0008253">
    <property type="term" value="F:5'-nucleotidase activity"/>
    <property type="evidence" value="ECO:0007669"/>
    <property type="project" value="UniProtKB-UniRule"/>
</dbReference>
<keyword evidence="12" id="KW-1185">Reference proteome</keyword>